<dbReference type="Pfam" id="PF14103">
    <property type="entry name" value="DUF4276"/>
    <property type="match status" value="1"/>
</dbReference>
<evidence type="ECO:0000313" key="1">
    <source>
        <dbReference type="EMBL" id="RJQ81425.1"/>
    </source>
</evidence>
<reference evidence="1 2" key="1">
    <citation type="submission" date="2018-09" db="EMBL/GenBank/DDBJ databases">
        <title>YIM PH 21725 draft genome.</title>
        <authorList>
            <person name="Miao C."/>
        </authorList>
    </citation>
    <scope>NUCLEOTIDE SEQUENCE [LARGE SCALE GENOMIC DNA]</scope>
    <source>
        <strain evidence="2">YIM PH21725</strain>
    </source>
</reference>
<keyword evidence="2" id="KW-1185">Reference proteome</keyword>
<dbReference type="OrthoDB" id="283783at2"/>
<dbReference type="AlphaFoldDB" id="A0A419HWW9"/>
<dbReference type="Proteomes" id="UP000285112">
    <property type="component" value="Unassembled WGS sequence"/>
</dbReference>
<protein>
    <submittedName>
        <fullName evidence="1">DUF4276 family protein</fullName>
    </submittedName>
</protein>
<proteinExistence type="predicted"/>
<organism evidence="1 2">
    <name type="scientific">Amycolatopsis panacis</name>
    <dbReference type="NCBI Taxonomy" id="2340917"/>
    <lineage>
        <taxon>Bacteria</taxon>
        <taxon>Bacillati</taxon>
        <taxon>Actinomycetota</taxon>
        <taxon>Actinomycetes</taxon>
        <taxon>Pseudonocardiales</taxon>
        <taxon>Pseudonocardiaceae</taxon>
        <taxon>Amycolatopsis</taxon>
    </lineage>
</organism>
<comment type="caution">
    <text evidence="1">The sequence shown here is derived from an EMBL/GenBank/DDBJ whole genome shotgun (WGS) entry which is preliminary data.</text>
</comment>
<dbReference type="InterPro" id="IPR025455">
    <property type="entry name" value="DUF4276"/>
</dbReference>
<evidence type="ECO:0000313" key="2">
    <source>
        <dbReference type="Proteomes" id="UP000285112"/>
    </source>
</evidence>
<name>A0A419HWW9_9PSEU</name>
<gene>
    <name evidence="1" type="ORF">D5S19_23420</name>
</gene>
<sequence length="195" mass="21608">MEILVEEPSAEAALADLLPKIVPGFEYEVVSFHGKENLLRRLPIRLGDYARYWAMTGLRVVILLDRDDDDCVELKARIVEMAAAAGLPAHATLVRIVIEELEAWFLGDVPALHAAYPRVPASLGGQAKFRDPESVPGGAWEGLEHLLRKHGYHAKGLAKVRAARDIAPHMDVENNRSASFQAFRDGLRRLVKEGN</sequence>
<dbReference type="EMBL" id="QZFV01000109">
    <property type="protein sequence ID" value="RJQ81425.1"/>
    <property type="molecule type" value="Genomic_DNA"/>
</dbReference>
<accession>A0A419HWW9</accession>